<dbReference type="InterPro" id="IPR003137">
    <property type="entry name" value="PA_domain"/>
</dbReference>
<evidence type="ECO:0000313" key="15">
    <source>
        <dbReference type="EMBL" id="RNA62780.1"/>
    </source>
</evidence>
<dbReference type="OrthoDB" id="5377264at2"/>
<dbReference type="Gene3D" id="3.10.170.10">
    <property type="match status" value="1"/>
</dbReference>
<evidence type="ECO:0000256" key="10">
    <source>
        <dbReference type="ARBA" id="ARBA00023049"/>
    </source>
</evidence>
<comment type="cofactor">
    <cofactor evidence="1">
        <name>Zn(2+)</name>
        <dbReference type="ChEBI" id="CHEBI:29105"/>
    </cofactor>
</comment>
<dbReference type="GO" id="GO:0008270">
    <property type="term" value="F:zinc ion binding"/>
    <property type="evidence" value="ECO:0007669"/>
    <property type="project" value="InterPro"/>
</dbReference>
<evidence type="ECO:0000256" key="1">
    <source>
        <dbReference type="ARBA" id="ARBA00001947"/>
    </source>
</evidence>
<dbReference type="InterPro" id="IPR001842">
    <property type="entry name" value="Peptidase_M36"/>
</dbReference>
<dbReference type="PANTHER" id="PTHR33478:SF1">
    <property type="entry name" value="EXTRACELLULAR METALLOPROTEINASE MEP"/>
    <property type="match status" value="1"/>
</dbReference>
<dbReference type="CDD" id="cd09596">
    <property type="entry name" value="M36"/>
    <property type="match status" value="1"/>
</dbReference>
<evidence type="ECO:0000259" key="13">
    <source>
        <dbReference type="Pfam" id="PF02225"/>
    </source>
</evidence>
<sequence length="867" mass="94498">MKKLILPICVALHAIFPSYLLSQNSENLMIKDYISKNMINEYKKHDLMDFTIENKDVSKFLNGNVVKFQQMYKGIPIYNSAGSALIKDDKIIYYSDNFLKDYNAIVGNNVSVNKVVALQKIADHLQKESISSYPVLGFYDASPENTQVAKQRLVYYNDNNNLRLAYEFVLREPKSSNLWNILLDANDGTILDKVNLNLSCSFHSDAYKHMNEEHQNNIPESYVNEQNIPFLVPDNATYNVFALPTEAPTFGSRSIVSNPWILSASPEGWHSDGTNHYTITRGNNVFAYEDSSNQNAPGFSPDGGPSRNFNFSYSNNATPLANRNAAITNLFYMNNRVHDIFYKLGFTEAARNFQKTNFANGGTGNDHVEAEGQDGGGLNNANFGTPPDGSNPYMQMYLWSTINKQFFYNSPGSAQSRNPNIGQAQFGNPLNGTGVTGNIVLPAIFDGCSAMPAGSLTGKIGLVERGNCNFTVKVKNAQNAGAAAVIIYNNAPNGSALISMGGSDATITIPSILITNDEGIYIKSQIAANMNVNVTLKNDPSTAVTPDGSFDNGIITHEYGHGISNRLTGNGYSCLNSSVDKEQMGEGWSDFFAIMLTNKPGDNALVPRGVGTYAIGQGTNGKGIRPAAYSPNFSINDYTYGDTNGLELSSGASTVPNVHAIGFIWATMLWDLHWKYVEKYGYSSDVTANTTSGSARVLQLVTNALKLQPCNPTFVDGRNAILAAEQAATSGVDKCMIWSAFAKRGLGVNASAGSKTNINDQIESFGVPAECNLSQLATDDEVKGVRNTISIYPNPAKNEFYINFPSNTIGKVSVEIYDVSGKLVSSEDKISPDTKKAIFTEKLINGTYLVRIKGLGFDETSKVMVEK</sequence>
<dbReference type="InterPro" id="IPR046450">
    <property type="entry name" value="PA_dom_sf"/>
</dbReference>
<dbReference type="Pfam" id="PF18962">
    <property type="entry name" value="Por_Secre_tail"/>
    <property type="match status" value="1"/>
</dbReference>
<dbReference type="SUPFAM" id="SSF52025">
    <property type="entry name" value="PA domain"/>
    <property type="match status" value="1"/>
</dbReference>
<dbReference type="Pfam" id="PF02225">
    <property type="entry name" value="PA"/>
    <property type="match status" value="1"/>
</dbReference>
<protein>
    <submittedName>
        <fullName evidence="15">T9SS C-terminal target domain-containing protein</fullName>
    </submittedName>
</protein>
<keyword evidence="5" id="KW-0645">Protease</keyword>
<evidence type="ECO:0000256" key="9">
    <source>
        <dbReference type="ARBA" id="ARBA00022833"/>
    </source>
</evidence>
<evidence type="ECO:0000256" key="2">
    <source>
        <dbReference type="ARBA" id="ARBA00004613"/>
    </source>
</evidence>
<feature type="domain" description="PA" evidence="13">
    <location>
        <begin position="435"/>
        <end position="519"/>
    </location>
</feature>
<dbReference type="Pfam" id="PF02128">
    <property type="entry name" value="Peptidase_M36"/>
    <property type="match status" value="1"/>
</dbReference>
<feature type="chain" id="PRO_5018061903" evidence="12">
    <location>
        <begin position="23"/>
        <end position="867"/>
    </location>
</feature>
<dbReference type="Proteomes" id="UP000278775">
    <property type="component" value="Unassembled WGS sequence"/>
</dbReference>
<keyword evidence="4" id="KW-0964">Secreted</keyword>
<dbReference type="NCBIfam" id="TIGR04183">
    <property type="entry name" value="Por_Secre_tail"/>
    <property type="match status" value="1"/>
</dbReference>
<dbReference type="Gene3D" id="3.50.30.30">
    <property type="match status" value="1"/>
</dbReference>
<keyword evidence="9" id="KW-0862">Zinc</keyword>
<evidence type="ECO:0000313" key="16">
    <source>
        <dbReference type="Proteomes" id="UP000278775"/>
    </source>
</evidence>
<dbReference type="GO" id="GO:0006508">
    <property type="term" value="P:proteolysis"/>
    <property type="evidence" value="ECO:0007669"/>
    <property type="project" value="UniProtKB-KW"/>
</dbReference>
<feature type="domain" description="Secretion system C-terminal sorting" evidence="14">
    <location>
        <begin position="791"/>
        <end position="865"/>
    </location>
</feature>
<keyword evidence="6" id="KW-0479">Metal-binding</keyword>
<dbReference type="RefSeq" id="WP_122636821.1">
    <property type="nucleotide sequence ID" value="NZ_QWIU01000002.1"/>
</dbReference>
<dbReference type="AlphaFoldDB" id="A0A3M7TKP2"/>
<comment type="similarity">
    <text evidence="3">Belongs to the peptidase M36 family.</text>
</comment>
<keyword evidence="8" id="KW-0378">Hydrolase</keyword>
<comment type="caution">
    <text evidence="15">The sequence shown here is derived from an EMBL/GenBank/DDBJ whole genome shotgun (WGS) entry which is preliminary data.</text>
</comment>
<dbReference type="NCBIfam" id="NF038113">
    <property type="entry name" value="T9SSA_dep_M36"/>
    <property type="match status" value="1"/>
</dbReference>
<keyword evidence="7 12" id="KW-0732">Signal</keyword>
<dbReference type="GO" id="GO:0004222">
    <property type="term" value="F:metalloendopeptidase activity"/>
    <property type="evidence" value="ECO:0007669"/>
    <property type="project" value="InterPro"/>
</dbReference>
<dbReference type="InterPro" id="IPR026444">
    <property type="entry name" value="Secre_tail"/>
</dbReference>
<proteinExistence type="inferred from homology"/>
<name>A0A3M7TKP2_9FLAO</name>
<comment type="subcellular location">
    <subcellularLocation>
        <location evidence="2">Secreted</location>
    </subcellularLocation>
</comment>
<evidence type="ECO:0000256" key="6">
    <source>
        <dbReference type="ARBA" id="ARBA00022723"/>
    </source>
</evidence>
<evidence type="ECO:0000256" key="3">
    <source>
        <dbReference type="ARBA" id="ARBA00006006"/>
    </source>
</evidence>
<keyword evidence="11" id="KW-0865">Zymogen</keyword>
<evidence type="ECO:0000256" key="4">
    <source>
        <dbReference type="ARBA" id="ARBA00022525"/>
    </source>
</evidence>
<dbReference type="CDD" id="cd04818">
    <property type="entry name" value="PA_subtilisin_1"/>
    <property type="match status" value="1"/>
</dbReference>
<accession>A0A3M7TKP2</accession>
<gene>
    <name evidence="15" type="ORF">D1631_12965</name>
</gene>
<organism evidence="15 16">
    <name type="scientific">Chryseobacterium nematophagum</name>
    <dbReference type="NCBI Taxonomy" id="2305228"/>
    <lineage>
        <taxon>Bacteria</taxon>
        <taxon>Pseudomonadati</taxon>
        <taxon>Bacteroidota</taxon>
        <taxon>Flavobacteriia</taxon>
        <taxon>Flavobacteriales</taxon>
        <taxon>Weeksellaceae</taxon>
        <taxon>Chryseobacterium group</taxon>
        <taxon>Chryseobacterium</taxon>
    </lineage>
</organism>
<reference evidence="15 16" key="1">
    <citation type="submission" date="2018-08" db="EMBL/GenBank/DDBJ databases">
        <title>Chryseobacterium nematophagum: a novel matrix digesting pathogen of nematodes.</title>
        <authorList>
            <person name="Page A."/>
            <person name="Roberts M."/>
            <person name="Felix M.-A."/>
            <person name="Weir W."/>
        </authorList>
    </citation>
    <scope>NUCLEOTIDE SEQUENCE [LARGE SCALE GENOMIC DNA]</scope>
    <source>
        <strain evidence="15 16">JUb129</strain>
    </source>
</reference>
<evidence type="ECO:0000256" key="5">
    <source>
        <dbReference type="ARBA" id="ARBA00022670"/>
    </source>
</evidence>
<evidence type="ECO:0000259" key="14">
    <source>
        <dbReference type="Pfam" id="PF18962"/>
    </source>
</evidence>
<keyword evidence="10" id="KW-0482">Metalloprotease</keyword>
<dbReference type="PANTHER" id="PTHR33478">
    <property type="entry name" value="EXTRACELLULAR METALLOPROTEINASE MEP"/>
    <property type="match status" value="1"/>
</dbReference>
<evidence type="ECO:0000256" key="11">
    <source>
        <dbReference type="ARBA" id="ARBA00023145"/>
    </source>
</evidence>
<dbReference type="SUPFAM" id="SSF55486">
    <property type="entry name" value="Metalloproteases ('zincins'), catalytic domain"/>
    <property type="match status" value="1"/>
</dbReference>
<dbReference type="Gene3D" id="1.10.390.10">
    <property type="entry name" value="Neutral Protease Domain 2"/>
    <property type="match status" value="1"/>
</dbReference>
<evidence type="ECO:0000256" key="7">
    <source>
        <dbReference type="ARBA" id="ARBA00022729"/>
    </source>
</evidence>
<dbReference type="InterPro" id="IPR027268">
    <property type="entry name" value="Peptidase_M4/M1_CTD_sf"/>
</dbReference>
<dbReference type="InterPro" id="IPR050371">
    <property type="entry name" value="Fungal_virulence_M36"/>
</dbReference>
<dbReference type="GO" id="GO:0005615">
    <property type="term" value="C:extracellular space"/>
    <property type="evidence" value="ECO:0007669"/>
    <property type="project" value="InterPro"/>
</dbReference>
<feature type="signal peptide" evidence="12">
    <location>
        <begin position="1"/>
        <end position="22"/>
    </location>
</feature>
<evidence type="ECO:0000256" key="12">
    <source>
        <dbReference type="SAM" id="SignalP"/>
    </source>
</evidence>
<dbReference type="PRINTS" id="PR00999">
    <property type="entry name" value="FUNGALYSIN"/>
</dbReference>
<evidence type="ECO:0000256" key="8">
    <source>
        <dbReference type="ARBA" id="ARBA00022801"/>
    </source>
</evidence>
<dbReference type="EMBL" id="QWIU01000002">
    <property type="protein sequence ID" value="RNA62780.1"/>
    <property type="molecule type" value="Genomic_DNA"/>
</dbReference>